<protein>
    <submittedName>
        <fullName evidence="1">Cyclase</fullName>
    </submittedName>
</protein>
<dbReference type="SUPFAM" id="SSF55961">
    <property type="entry name" value="Bet v1-like"/>
    <property type="match status" value="2"/>
</dbReference>
<dbReference type="Pfam" id="PF10604">
    <property type="entry name" value="Polyketide_cyc2"/>
    <property type="match status" value="1"/>
</dbReference>
<sequence length="317" mass="34678">MAQTHHARHTVTVAAPADTVYGLLARAERWPHVFPPSVHVEQTPAGEGEETLRIWATANGEVKAWTSRRRLDPVARTITFRQEVSQPPVAAMGGTWTVRPLPDGGSEVVLDHDFAAVDDLPENVSWIERALDHNSGAELERLRASAEQADRLGELLLEFEDTVLVQGRAEDVYDFVWRADLWQERLPHVVRLVLDEPAPGIQELEMDTRATDGSTHTTKSVRVGFAPGRIVYKQQRVPALLTVHTGAWTLTDTPQGLSATSRHTVVINPDNVTAVLGEGATVADARAFVRKALGTNSLATLGHAKRYAEQRAGVAAV</sequence>
<dbReference type="Gene3D" id="3.30.530.20">
    <property type="match status" value="2"/>
</dbReference>
<proteinExistence type="predicted"/>
<dbReference type="CDD" id="cd08861">
    <property type="entry name" value="OtcD1_ARO-CYC_like"/>
    <property type="match status" value="2"/>
</dbReference>
<reference evidence="1" key="1">
    <citation type="submission" date="2016-09" db="EMBL/GenBank/DDBJ databases">
        <authorList>
            <person name="Capua I."/>
            <person name="De Benedictis P."/>
            <person name="Joannis T."/>
            <person name="Lombin L.H."/>
            <person name="Cattoli G."/>
        </authorList>
    </citation>
    <scope>NUCLEOTIDE SEQUENCE</scope>
    <source>
        <strain evidence="1">Sgr29</strain>
    </source>
</reference>
<gene>
    <name evidence="1" type="primary">mrqE</name>
</gene>
<accession>A0A1S6QMM9</accession>
<dbReference type="InterPro" id="IPR023393">
    <property type="entry name" value="START-like_dom_sf"/>
</dbReference>
<dbReference type="EMBL" id="KX817190">
    <property type="protein sequence ID" value="AQW35063.1"/>
    <property type="molecule type" value="Genomic_DNA"/>
</dbReference>
<dbReference type="InterPro" id="IPR019587">
    <property type="entry name" value="Polyketide_cyclase/dehydratase"/>
</dbReference>
<dbReference type="AlphaFoldDB" id="A0A1S6QMM9"/>
<evidence type="ECO:0000313" key="1">
    <source>
        <dbReference type="EMBL" id="AQW35063.1"/>
    </source>
</evidence>
<organism evidence="1">
    <name type="scientific">Streptomyces griseoruber</name>
    <dbReference type="NCBI Taxonomy" id="1943"/>
    <lineage>
        <taxon>Bacteria</taxon>
        <taxon>Bacillati</taxon>
        <taxon>Actinomycetota</taxon>
        <taxon>Actinomycetes</taxon>
        <taxon>Kitasatosporales</taxon>
        <taxon>Streptomycetaceae</taxon>
        <taxon>Streptomyces</taxon>
    </lineage>
</organism>
<name>A0A1S6QMM9_9ACTN</name>